<dbReference type="InterPro" id="IPR015915">
    <property type="entry name" value="Kelch-typ_b-propeller"/>
</dbReference>
<feature type="signal peptide" evidence="4">
    <location>
        <begin position="1"/>
        <end position="23"/>
    </location>
</feature>
<gene>
    <name evidence="5" type="ORF">CAL65_20310</name>
</gene>
<evidence type="ECO:0000256" key="2">
    <source>
        <dbReference type="ARBA" id="ARBA00022737"/>
    </source>
</evidence>
<name>A0A3E0WJM4_9GAMM</name>
<keyword evidence="1" id="KW-0880">Kelch repeat</keyword>
<comment type="caution">
    <text evidence="5">The sequence shown here is derived from an EMBL/GenBank/DDBJ whole genome shotgun (WGS) entry which is preliminary data.</text>
</comment>
<feature type="region of interest" description="Disordered" evidence="3">
    <location>
        <begin position="711"/>
        <end position="730"/>
    </location>
</feature>
<proteinExistence type="predicted"/>
<dbReference type="PROSITE" id="PS51257">
    <property type="entry name" value="PROKAR_LIPOPROTEIN"/>
    <property type="match status" value="1"/>
</dbReference>
<dbReference type="RefSeq" id="WP_116348492.1">
    <property type="nucleotide sequence ID" value="NZ_NFZW01000033.1"/>
</dbReference>
<dbReference type="Gene3D" id="2.120.10.80">
    <property type="entry name" value="Kelch-type beta propeller"/>
    <property type="match status" value="2"/>
</dbReference>
<evidence type="ECO:0000256" key="4">
    <source>
        <dbReference type="SAM" id="SignalP"/>
    </source>
</evidence>
<dbReference type="SUPFAM" id="SSF50965">
    <property type="entry name" value="Galactose oxidase, central domain"/>
    <property type="match status" value="1"/>
</dbReference>
<evidence type="ECO:0000313" key="5">
    <source>
        <dbReference type="EMBL" id="RFA32166.1"/>
    </source>
</evidence>
<reference evidence="6" key="1">
    <citation type="submission" date="2017-05" db="EMBL/GenBank/DDBJ databases">
        <authorList>
            <person name="Sharma S."/>
            <person name="Sidhu C."/>
            <person name="Pinnaka A.K."/>
        </authorList>
    </citation>
    <scope>NUCLEOTIDE SEQUENCE [LARGE SCALE GENOMIC DNA]</scope>
    <source>
        <strain evidence="6">AK93</strain>
    </source>
</reference>
<sequence length="902" mass="95601">MTNKLPALLLASTFALLSGCLPGDENDAPRTPASYTVGGTLDTAPDGLRLSLNNRHTLSPNGANSFRFEQPLADGTRYEVGIASQPESGWCSVSNASGTISGADVDSVTVNCAQERIQPSVNVTGLNGQLEVQLNGGEQRRISSNGTHTFNTVLADGAPANFVIISQPSGQSCELEGHIITCSSSYTIGGTAANIPSGGITLRLDNGDTVQLSTDGSFRFPNRVAEDTSYNVRIHGSVPGDYACDISNATGTVSGGDITDIHVSCAIPTYSVGVTVSGLDGELELHLLANGQENERLSLSSNGDFQFPTELRNNTTFTVSLASAPESQSCRINGQDSYTGTIQGSDYSNISVVCETLYKYQIEVLGFSGNGLSVTAGDETATFGGSGTWTSGQFYPEGSSEPELVSATVPAEYACYGPLATGEPPLSFQFTCLHELQVEVEAGSGQFVVSWNDGDFPNDAPNNAPNNATYVVEVQPFGSDCGNLSSLDADSSPFEVKHLQDEETPIKNGCTYEVTVRVYFNGYQREAGPLEVSPQVVWSFNNGSSGVNQPGAVKGMAVQKVGETIYGFGGSEYNAGGDELAYTAALRQLTANLSWSAVAADGTPPSPRAYATSWSGEDPRRTDSTFLLVLFGGEATNDVHIYRPTASNYVARGWHTVESNNGPSSVTAAANWSQGSAGPHWFFGGHNEYGGLQADLWRLGVTRSARSGSYGVNWTQSEPQNDDTPWPTARSGAATWTDDDNFWLFGGYVGGNYSNELWQLDVSNANNPRWHLHNQEAHADSDTQPAPRANATTWTDGEGNFWLFGGKAGDGVYLNDLWRLSINDGTPEWTRMGGSDDTNQHGNYGPLGESGIAYYPGARHSAAGALTEDGNLLLFGGEGYAEDGDSGLLNDVWVLDIGASDD</sequence>
<dbReference type="Proteomes" id="UP000256763">
    <property type="component" value="Unassembled WGS sequence"/>
</dbReference>
<evidence type="ECO:0000256" key="3">
    <source>
        <dbReference type="SAM" id="MobiDB-lite"/>
    </source>
</evidence>
<keyword evidence="2" id="KW-0677">Repeat</keyword>
<protein>
    <recommendedName>
        <fullName evidence="7">Ig-like domain-containing protein</fullName>
    </recommendedName>
</protein>
<dbReference type="PANTHER" id="PTHR46093">
    <property type="entry name" value="ACYL-COA-BINDING DOMAIN-CONTAINING PROTEIN 5"/>
    <property type="match status" value="1"/>
</dbReference>
<feature type="chain" id="PRO_5017632015" description="Ig-like domain-containing protein" evidence="4">
    <location>
        <begin position="24"/>
        <end position="902"/>
    </location>
</feature>
<organism evidence="5 6">
    <name type="scientific">Alkalilimnicola ehrlichii</name>
    <dbReference type="NCBI Taxonomy" id="351052"/>
    <lineage>
        <taxon>Bacteria</taxon>
        <taxon>Pseudomonadati</taxon>
        <taxon>Pseudomonadota</taxon>
        <taxon>Gammaproteobacteria</taxon>
        <taxon>Chromatiales</taxon>
        <taxon>Ectothiorhodospiraceae</taxon>
        <taxon>Alkalilimnicola</taxon>
    </lineage>
</organism>
<evidence type="ECO:0008006" key="7">
    <source>
        <dbReference type="Google" id="ProtNLM"/>
    </source>
</evidence>
<dbReference type="Pfam" id="PF24681">
    <property type="entry name" value="Kelch_KLHDC2_KLHL20_DRC7"/>
    <property type="match status" value="1"/>
</dbReference>
<keyword evidence="6" id="KW-1185">Reference proteome</keyword>
<accession>A0A3E0WJM4</accession>
<evidence type="ECO:0000256" key="1">
    <source>
        <dbReference type="ARBA" id="ARBA00022441"/>
    </source>
</evidence>
<dbReference type="EMBL" id="NFZW01000033">
    <property type="protein sequence ID" value="RFA32166.1"/>
    <property type="molecule type" value="Genomic_DNA"/>
</dbReference>
<evidence type="ECO:0000313" key="6">
    <source>
        <dbReference type="Proteomes" id="UP000256763"/>
    </source>
</evidence>
<dbReference type="InterPro" id="IPR011043">
    <property type="entry name" value="Gal_Oxase/kelch_b-propeller"/>
</dbReference>
<feature type="compositionally biased region" description="Polar residues" evidence="3">
    <location>
        <begin position="711"/>
        <end position="723"/>
    </location>
</feature>
<dbReference type="PANTHER" id="PTHR46093:SF16">
    <property type="entry name" value="MULTIPLE EGF-LIKE-DOMAINS 8"/>
    <property type="match status" value="1"/>
</dbReference>
<keyword evidence="4" id="KW-0732">Signal</keyword>
<dbReference type="AlphaFoldDB" id="A0A3E0WJM4"/>